<feature type="transmembrane region" description="Helical" evidence="4">
    <location>
        <begin position="72"/>
        <end position="91"/>
    </location>
</feature>
<dbReference type="Gene3D" id="1.20.1250.20">
    <property type="entry name" value="MFS general substrate transporter like domains"/>
    <property type="match status" value="1"/>
</dbReference>
<evidence type="ECO:0000313" key="6">
    <source>
        <dbReference type="EMBL" id="BBE31819.1"/>
    </source>
</evidence>
<feature type="transmembrane region" description="Helical" evidence="4">
    <location>
        <begin position="212"/>
        <end position="233"/>
    </location>
</feature>
<feature type="transmembrane region" description="Helical" evidence="4">
    <location>
        <begin position="277"/>
        <end position="296"/>
    </location>
</feature>
<dbReference type="PROSITE" id="PS50850">
    <property type="entry name" value="MFS"/>
    <property type="match status" value="1"/>
</dbReference>
<dbReference type="EMBL" id="AP018712">
    <property type="protein sequence ID" value="BBE31819.1"/>
    <property type="molecule type" value="Genomic_DNA"/>
</dbReference>
<proteinExistence type="predicted"/>
<dbReference type="PANTHER" id="PTHR23530">
    <property type="entry name" value="TRANSPORT PROTEIN-RELATED"/>
    <property type="match status" value="1"/>
</dbReference>
<dbReference type="InterPro" id="IPR053160">
    <property type="entry name" value="MFS_DHA3_Transporter"/>
</dbReference>
<dbReference type="InterPro" id="IPR036259">
    <property type="entry name" value="MFS_trans_sf"/>
</dbReference>
<feature type="transmembrane region" description="Helical" evidence="4">
    <location>
        <begin position="97"/>
        <end position="120"/>
    </location>
</feature>
<feature type="transmembrane region" description="Helical" evidence="4">
    <location>
        <begin position="365"/>
        <end position="383"/>
    </location>
</feature>
<name>A0A7G1GC64_9BACT</name>
<dbReference type="KEGG" id="ocy:OSSY52_19600"/>
<evidence type="ECO:0000256" key="4">
    <source>
        <dbReference type="SAM" id="Phobius"/>
    </source>
</evidence>
<dbReference type="InterPro" id="IPR020846">
    <property type="entry name" value="MFS_dom"/>
</dbReference>
<gene>
    <name evidence="6" type="ORF">OSSY52_19600</name>
</gene>
<dbReference type="InParanoid" id="A0A7G1GC64"/>
<evidence type="ECO:0000256" key="2">
    <source>
        <dbReference type="ARBA" id="ARBA00022989"/>
    </source>
</evidence>
<feature type="transmembrane region" description="Helical" evidence="4">
    <location>
        <begin position="245"/>
        <end position="265"/>
    </location>
</feature>
<keyword evidence="2 4" id="KW-1133">Transmembrane helix</keyword>
<dbReference type="AlphaFoldDB" id="A0A7G1GC64"/>
<dbReference type="Proteomes" id="UP000516361">
    <property type="component" value="Chromosome"/>
</dbReference>
<dbReference type="PANTHER" id="PTHR23530:SF1">
    <property type="entry name" value="PERMEASE, MAJOR FACILITATOR SUPERFAMILY-RELATED"/>
    <property type="match status" value="1"/>
</dbReference>
<dbReference type="GO" id="GO:0022857">
    <property type="term" value="F:transmembrane transporter activity"/>
    <property type="evidence" value="ECO:0007669"/>
    <property type="project" value="InterPro"/>
</dbReference>
<dbReference type="RefSeq" id="WP_190614612.1">
    <property type="nucleotide sequence ID" value="NZ_AP018712.1"/>
</dbReference>
<organism evidence="6 7">
    <name type="scientific">Tepiditoga spiralis</name>
    <dbReference type="NCBI Taxonomy" id="2108365"/>
    <lineage>
        <taxon>Bacteria</taxon>
        <taxon>Thermotogati</taxon>
        <taxon>Thermotogota</taxon>
        <taxon>Thermotogae</taxon>
        <taxon>Petrotogales</taxon>
        <taxon>Petrotogaceae</taxon>
        <taxon>Tepiditoga</taxon>
    </lineage>
</organism>
<feature type="transmembrane region" description="Helical" evidence="4">
    <location>
        <begin position="12"/>
        <end position="34"/>
    </location>
</feature>
<evidence type="ECO:0000313" key="7">
    <source>
        <dbReference type="Proteomes" id="UP000516361"/>
    </source>
</evidence>
<dbReference type="SUPFAM" id="SSF103473">
    <property type="entry name" value="MFS general substrate transporter"/>
    <property type="match status" value="1"/>
</dbReference>
<feature type="transmembrane region" description="Helical" evidence="4">
    <location>
        <begin position="40"/>
        <end position="60"/>
    </location>
</feature>
<reference evidence="6 7" key="1">
    <citation type="submission" date="2018-06" db="EMBL/GenBank/DDBJ databases">
        <title>Genome sequencing of Oceanotoga sp. sy52.</title>
        <authorList>
            <person name="Mori K."/>
        </authorList>
    </citation>
    <scope>NUCLEOTIDE SEQUENCE [LARGE SCALE GENOMIC DNA]</scope>
    <source>
        <strain evidence="7">sy52</strain>
    </source>
</reference>
<feature type="transmembrane region" description="Helical" evidence="4">
    <location>
        <begin position="164"/>
        <end position="184"/>
    </location>
</feature>
<dbReference type="FunCoup" id="A0A7G1GC64">
    <property type="interactions" value="10"/>
</dbReference>
<keyword evidence="3 4" id="KW-0472">Membrane</keyword>
<keyword evidence="1 4" id="KW-0812">Transmembrane</keyword>
<dbReference type="Pfam" id="PF07690">
    <property type="entry name" value="MFS_1"/>
    <property type="match status" value="1"/>
</dbReference>
<protein>
    <submittedName>
        <fullName evidence="6">MFS transporter</fullName>
    </submittedName>
</protein>
<evidence type="ECO:0000259" key="5">
    <source>
        <dbReference type="PROSITE" id="PS50850"/>
    </source>
</evidence>
<evidence type="ECO:0000256" key="3">
    <source>
        <dbReference type="ARBA" id="ARBA00023136"/>
    </source>
</evidence>
<sequence>MEVQRFKKNIKVYVLFRFFISMLIIGPILTPYMLFKGLNYSQIMLLQSIAAISVFVFEVPTGAIADKISRKVSLVMSGFFIALGTLFYIVFSSFYLFAIAEILFGIGLTFASGADSAILYESLDKLGRKKDYQYFEGHASFYIFIGQAFGSILSGFLYKINPYAPWWISIVNVLIASLIAFSFTEPSKNKSKHKYLIHVFKSFNIAFKTPRILWAIVFSAIIGFTFKSSFWLYQPYFKSVNIDVMWYGVIFFFFNIIAVFSSKILVKRYYDKRPRKVLIRLLILLSITFILPAIFIFPFMVIVLSLQQILRGLYPPTLKFYINHQIKNEYRATVLSLVSLVANLSFAIFSPFVGMSLDSFGMKTTYIWMGTVTVGGILVLTKLRKIQKNKKILDK</sequence>
<dbReference type="InterPro" id="IPR011701">
    <property type="entry name" value="MFS"/>
</dbReference>
<keyword evidence="7" id="KW-1185">Reference proteome</keyword>
<feature type="domain" description="Major facilitator superfamily (MFS) profile" evidence="5">
    <location>
        <begin position="1"/>
        <end position="388"/>
    </location>
</feature>
<evidence type="ECO:0000256" key="1">
    <source>
        <dbReference type="ARBA" id="ARBA00022692"/>
    </source>
</evidence>
<accession>A0A7G1GC64</accession>
<feature type="transmembrane region" description="Helical" evidence="4">
    <location>
        <begin position="141"/>
        <end position="158"/>
    </location>
</feature>